<keyword evidence="12" id="KW-1185">Reference proteome</keyword>
<comment type="function">
    <text evidence="9 10">Catalyzes hydrolysis of the D-alanyl-D-alanine dipeptide.</text>
</comment>
<evidence type="ECO:0000256" key="8">
    <source>
        <dbReference type="ARBA" id="ARBA00023316"/>
    </source>
</evidence>
<dbReference type="RefSeq" id="WP_397216891.1">
    <property type="nucleotide sequence ID" value="NZ_JBGFSN010000006.1"/>
</dbReference>
<feature type="active site" description="Proton donor/acceptor" evidence="9">
    <location>
        <position position="162"/>
    </location>
</feature>
<feature type="binding site" evidence="9">
    <location>
        <position position="105"/>
    </location>
    <ligand>
        <name>Zn(2+)</name>
        <dbReference type="ChEBI" id="CHEBI:29105"/>
        <note>catalytic</note>
    </ligand>
</feature>
<comment type="catalytic activity">
    <reaction evidence="1 9 10">
        <text>D-alanyl-D-alanine + H2O = 2 D-alanine</text>
        <dbReference type="Rhea" id="RHEA:20661"/>
        <dbReference type="ChEBI" id="CHEBI:15377"/>
        <dbReference type="ChEBI" id="CHEBI:57416"/>
        <dbReference type="ChEBI" id="CHEBI:57822"/>
        <dbReference type="EC" id="3.4.13.22"/>
    </reaction>
</comment>
<keyword evidence="2 9" id="KW-0645">Protease</keyword>
<feature type="binding site" evidence="9">
    <location>
        <position position="165"/>
    </location>
    <ligand>
        <name>Zn(2+)</name>
        <dbReference type="ChEBI" id="CHEBI:29105"/>
        <note>catalytic</note>
    </ligand>
</feature>
<dbReference type="Gene3D" id="3.30.1380.10">
    <property type="match status" value="1"/>
</dbReference>
<keyword evidence="3 9" id="KW-0479">Metal-binding</keyword>
<dbReference type="CDD" id="cd14840">
    <property type="entry name" value="D-Ala-D-Ala_dipeptidase_Aad"/>
    <property type="match status" value="1"/>
</dbReference>
<dbReference type="InterPro" id="IPR000755">
    <property type="entry name" value="A_A_dipeptidase"/>
</dbReference>
<name>A0ABW7Q0X1_9GAMM</name>
<dbReference type="InterPro" id="IPR009045">
    <property type="entry name" value="Zn_M74/Hedgehog-like"/>
</dbReference>
<proteinExistence type="inferred from homology"/>
<evidence type="ECO:0000256" key="10">
    <source>
        <dbReference type="PIRNR" id="PIRNR026671"/>
    </source>
</evidence>
<evidence type="ECO:0000256" key="2">
    <source>
        <dbReference type="ARBA" id="ARBA00022670"/>
    </source>
</evidence>
<evidence type="ECO:0000256" key="5">
    <source>
        <dbReference type="ARBA" id="ARBA00022833"/>
    </source>
</evidence>
<organism evidence="11 12">
    <name type="scientific">Pantoea osteomyelitidis</name>
    <dbReference type="NCBI Taxonomy" id="3230026"/>
    <lineage>
        <taxon>Bacteria</taxon>
        <taxon>Pseudomonadati</taxon>
        <taxon>Pseudomonadota</taxon>
        <taxon>Gammaproteobacteria</taxon>
        <taxon>Enterobacterales</taxon>
        <taxon>Erwiniaceae</taxon>
        <taxon>Pantoea</taxon>
    </lineage>
</organism>
<comment type="similarity">
    <text evidence="9 10">Belongs to the peptidase M15D family.</text>
</comment>
<sequence>MIQETQLIDVAEKFPQLHIDMKYATSDNITGQPIYSIAKCLLHADAAVALGKSIEIARVAGFSLLVLDAYRPQKAQELLWHACPDQDYVVPLSQGSNHTRGTAIDVTLMDADGQILDMGTGFDEMDELSHPYHPSLAQAFQRNRLLLNAVMFGGGFTGIATEWWHFELPKAADYPLINDVFTCISPAQTDGVLP</sequence>
<comment type="cofactor">
    <cofactor evidence="9">
        <name>Zn(2+)</name>
        <dbReference type="ChEBI" id="CHEBI:29105"/>
    </cofactor>
    <text evidence="9">Binds 1 zinc ion per subunit.</text>
</comment>
<dbReference type="EC" id="3.4.13.22" evidence="9 10"/>
<comment type="caution">
    <text evidence="11">The sequence shown here is derived from an EMBL/GenBank/DDBJ whole genome shotgun (WGS) entry which is preliminary data.</text>
</comment>
<evidence type="ECO:0000256" key="1">
    <source>
        <dbReference type="ARBA" id="ARBA00001362"/>
    </source>
</evidence>
<keyword evidence="6 9" id="KW-0224">Dipeptidase</keyword>
<evidence type="ECO:0000256" key="7">
    <source>
        <dbReference type="ARBA" id="ARBA00023049"/>
    </source>
</evidence>
<dbReference type="PANTHER" id="PTHR43126:SF1">
    <property type="entry name" value="D-ALANYL-D-ALANINE DIPEPTIDASE"/>
    <property type="match status" value="1"/>
</dbReference>
<dbReference type="PANTHER" id="PTHR43126">
    <property type="entry name" value="D-ALANYL-D-ALANINE DIPEPTIDASE"/>
    <property type="match status" value="1"/>
</dbReference>
<gene>
    <name evidence="9 11" type="primary">ddpX</name>
    <name evidence="11" type="ORF">ABU178_16600</name>
</gene>
<reference evidence="11 12" key="1">
    <citation type="submission" date="2024-08" db="EMBL/GenBank/DDBJ databases">
        <title>Pantoea ronii - a newly identified human opportunistic pathogen.</title>
        <authorList>
            <person name="Keidar-Friedman D."/>
            <person name="Sorek N."/>
            <person name="Leshin-Carmel D."/>
            <person name="Tsur A."/>
            <person name="Amsalem M."/>
            <person name="Tolkach D."/>
            <person name="Brosh-Nissimov T."/>
        </authorList>
    </citation>
    <scope>NUCLEOTIDE SEQUENCE [LARGE SCALE GENOMIC DNA]</scope>
    <source>
        <strain evidence="11 12">AA23256</strain>
    </source>
</reference>
<evidence type="ECO:0000256" key="6">
    <source>
        <dbReference type="ARBA" id="ARBA00022997"/>
    </source>
</evidence>
<protein>
    <recommendedName>
        <fullName evidence="9 10">D-alanyl-D-alanine dipeptidase</fullName>
        <shortName evidence="9 10">D-Ala-D-Ala dipeptidase</shortName>
        <ecNumber evidence="9 10">3.4.13.22</ecNumber>
    </recommendedName>
</protein>
<dbReference type="Pfam" id="PF01427">
    <property type="entry name" value="Peptidase_M15"/>
    <property type="match status" value="1"/>
</dbReference>
<dbReference type="Proteomes" id="UP001611251">
    <property type="component" value="Unassembled WGS sequence"/>
</dbReference>
<evidence type="ECO:0000256" key="3">
    <source>
        <dbReference type="ARBA" id="ARBA00022723"/>
    </source>
</evidence>
<keyword evidence="8 10" id="KW-0961">Cell wall biogenesis/degradation</keyword>
<evidence type="ECO:0000313" key="12">
    <source>
        <dbReference type="Proteomes" id="UP001611251"/>
    </source>
</evidence>
<evidence type="ECO:0000313" key="11">
    <source>
        <dbReference type="EMBL" id="MFH8135775.1"/>
    </source>
</evidence>
<feature type="binding site" evidence="9">
    <location>
        <position position="98"/>
    </location>
    <ligand>
        <name>Zn(2+)</name>
        <dbReference type="ChEBI" id="CHEBI:29105"/>
        <note>catalytic</note>
    </ligand>
</feature>
<dbReference type="HAMAP" id="MF_01924">
    <property type="entry name" value="A_A_dipeptidase"/>
    <property type="match status" value="1"/>
</dbReference>
<accession>A0ABW7Q0X1</accession>
<evidence type="ECO:0000256" key="4">
    <source>
        <dbReference type="ARBA" id="ARBA00022801"/>
    </source>
</evidence>
<dbReference type="SUPFAM" id="SSF55166">
    <property type="entry name" value="Hedgehog/DD-peptidase"/>
    <property type="match status" value="1"/>
</dbReference>
<dbReference type="NCBIfam" id="NF007557">
    <property type="entry name" value="PRK10178.1"/>
    <property type="match status" value="1"/>
</dbReference>
<keyword evidence="5 9" id="KW-0862">Zinc</keyword>
<dbReference type="GO" id="GO:0160237">
    <property type="term" value="F:D-Ala-D-Ala dipeptidase activity"/>
    <property type="evidence" value="ECO:0007669"/>
    <property type="project" value="UniProtKB-EC"/>
</dbReference>
<keyword evidence="4 9" id="KW-0378">Hydrolase</keyword>
<dbReference type="EMBL" id="JBGFSN010000006">
    <property type="protein sequence ID" value="MFH8135775.1"/>
    <property type="molecule type" value="Genomic_DNA"/>
</dbReference>
<feature type="site" description="Transition state stabilizer" evidence="9">
    <location>
        <position position="71"/>
    </location>
</feature>
<evidence type="ECO:0000256" key="9">
    <source>
        <dbReference type="HAMAP-Rule" id="MF_01924"/>
    </source>
</evidence>
<keyword evidence="7 9" id="KW-0482">Metalloprotease</keyword>
<dbReference type="PIRSF" id="PIRSF026671">
    <property type="entry name" value="AA_dipeptidase"/>
    <property type="match status" value="1"/>
</dbReference>